<comment type="caution">
    <text evidence="2">The sequence shown here is derived from an EMBL/GenBank/DDBJ whole genome shotgun (WGS) entry which is preliminary data.</text>
</comment>
<feature type="domain" description="Putative restriction endonuclease" evidence="1">
    <location>
        <begin position="19"/>
        <end position="178"/>
    </location>
</feature>
<dbReference type="Proteomes" id="UP001500393">
    <property type="component" value="Unassembled WGS sequence"/>
</dbReference>
<proteinExistence type="predicted"/>
<dbReference type="CDD" id="cd06260">
    <property type="entry name" value="DUF820-like"/>
    <property type="match status" value="1"/>
</dbReference>
<dbReference type="PANTHER" id="PTHR35400:SF3">
    <property type="entry name" value="SLL1072 PROTEIN"/>
    <property type="match status" value="1"/>
</dbReference>
<dbReference type="RefSeq" id="WP_344220539.1">
    <property type="nucleotide sequence ID" value="NZ_BAAAOS010000049.1"/>
</dbReference>
<dbReference type="SUPFAM" id="SSF52980">
    <property type="entry name" value="Restriction endonuclease-like"/>
    <property type="match status" value="1"/>
</dbReference>
<dbReference type="GO" id="GO:0004519">
    <property type="term" value="F:endonuclease activity"/>
    <property type="evidence" value="ECO:0007669"/>
    <property type="project" value="UniProtKB-KW"/>
</dbReference>
<dbReference type="Pfam" id="PF05685">
    <property type="entry name" value="Uma2"/>
    <property type="match status" value="1"/>
</dbReference>
<dbReference type="InterPro" id="IPR011335">
    <property type="entry name" value="Restrct_endonuc-II-like"/>
</dbReference>
<protein>
    <submittedName>
        <fullName evidence="2">Uma2 family endonuclease</fullName>
    </submittedName>
</protein>
<sequence length="185" mass="20576">MIEELENLQQLHRDEISPKELADLPRDGRRYEIVDGELLVTGAQPPAHRAAVIALMIKLKHSCPPDLLVAVGSLDYRPTWKLSLRPDLLVCNRSDAGPRFTTAPLLLAVEVLSPSTRVTDVVLKRGLYEQSGVQSYWLLDPTNQELTILDLTTTHYTCQAVIQGEESFSTTLPFPVHLSPAELTP</sequence>
<dbReference type="Gene3D" id="3.90.1570.10">
    <property type="entry name" value="tt1808, chain A"/>
    <property type="match status" value="1"/>
</dbReference>
<dbReference type="EMBL" id="BAAAOS010000049">
    <property type="protein sequence ID" value="GAA1601618.1"/>
    <property type="molecule type" value="Genomic_DNA"/>
</dbReference>
<keyword evidence="2" id="KW-0378">Hydrolase</keyword>
<dbReference type="PANTHER" id="PTHR35400">
    <property type="entry name" value="SLR1083 PROTEIN"/>
    <property type="match status" value="1"/>
</dbReference>
<evidence type="ECO:0000313" key="3">
    <source>
        <dbReference type="Proteomes" id="UP001500393"/>
    </source>
</evidence>
<keyword evidence="2" id="KW-0540">Nuclease</keyword>
<dbReference type="InterPro" id="IPR012296">
    <property type="entry name" value="Nuclease_put_TT1808"/>
</dbReference>
<gene>
    <name evidence="2" type="ORF">GCM10009789_64790</name>
</gene>
<reference evidence="2 3" key="1">
    <citation type="journal article" date="2019" name="Int. J. Syst. Evol. Microbiol.">
        <title>The Global Catalogue of Microorganisms (GCM) 10K type strain sequencing project: providing services to taxonomists for standard genome sequencing and annotation.</title>
        <authorList>
            <consortium name="The Broad Institute Genomics Platform"/>
            <consortium name="The Broad Institute Genome Sequencing Center for Infectious Disease"/>
            <person name="Wu L."/>
            <person name="Ma J."/>
        </authorList>
    </citation>
    <scope>NUCLEOTIDE SEQUENCE [LARGE SCALE GENOMIC DNA]</scope>
    <source>
        <strain evidence="2 3">JCM 14969</strain>
    </source>
</reference>
<name>A0ABN2EC44_9ACTN</name>
<organism evidence="2 3">
    <name type="scientific">Kribbella sancticallisti</name>
    <dbReference type="NCBI Taxonomy" id="460087"/>
    <lineage>
        <taxon>Bacteria</taxon>
        <taxon>Bacillati</taxon>
        <taxon>Actinomycetota</taxon>
        <taxon>Actinomycetes</taxon>
        <taxon>Propionibacteriales</taxon>
        <taxon>Kribbellaceae</taxon>
        <taxon>Kribbella</taxon>
    </lineage>
</organism>
<evidence type="ECO:0000313" key="2">
    <source>
        <dbReference type="EMBL" id="GAA1601618.1"/>
    </source>
</evidence>
<accession>A0ABN2EC44</accession>
<dbReference type="InterPro" id="IPR008538">
    <property type="entry name" value="Uma2"/>
</dbReference>
<keyword evidence="2" id="KW-0255">Endonuclease</keyword>
<keyword evidence="3" id="KW-1185">Reference proteome</keyword>
<evidence type="ECO:0000259" key="1">
    <source>
        <dbReference type="Pfam" id="PF05685"/>
    </source>
</evidence>